<evidence type="ECO:0000313" key="2">
    <source>
        <dbReference type="EMBL" id="KAA6377774.1"/>
    </source>
</evidence>
<evidence type="ECO:0000313" key="3">
    <source>
        <dbReference type="Proteomes" id="UP000324800"/>
    </source>
</evidence>
<protein>
    <submittedName>
        <fullName evidence="2">Uncharacterized protein</fullName>
    </submittedName>
</protein>
<accession>A0A5J4V5W7</accession>
<dbReference type="EMBL" id="SNRW01009591">
    <property type="protein sequence ID" value="KAA6377774.1"/>
    <property type="molecule type" value="Genomic_DNA"/>
</dbReference>
<feature type="region of interest" description="Disordered" evidence="1">
    <location>
        <begin position="155"/>
        <end position="177"/>
    </location>
</feature>
<sequence>MPRKTEKRREQDNTNAIAESNQFQQQRGISATIGLIDKGRVESGNNQSDQLTGNSTMEQNICNQETGRRIENNNGLSTTEHTTEIPTFYNERLEQSIGNMEEERLGMFDGYQISIQPCNSNRGVGEIPSVYARGNTLYEGGNAFLNLNSTEDFRKDYTNNNRQSEKQESSPDSELCR</sequence>
<evidence type="ECO:0000256" key="1">
    <source>
        <dbReference type="SAM" id="MobiDB-lite"/>
    </source>
</evidence>
<comment type="caution">
    <text evidence="2">The sequence shown here is derived from an EMBL/GenBank/DDBJ whole genome shotgun (WGS) entry which is preliminary data.</text>
</comment>
<organism evidence="2 3">
    <name type="scientific">Streblomastix strix</name>
    <dbReference type="NCBI Taxonomy" id="222440"/>
    <lineage>
        <taxon>Eukaryota</taxon>
        <taxon>Metamonada</taxon>
        <taxon>Preaxostyla</taxon>
        <taxon>Oxymonadida</taxon>
        <taxon>Streblomastigidae</taxon>
        <taxon>Streblomastix</taxon>
    </lineage>
</organism>
<reference evidence="2 3" key="1">
    <citation type="submission" date="2019-03" db="EMBL/GenBank/DDBJ databases">
        <title>Single cell metagenomics reveals metabolic interactions within the superorganism composed of flagellate Streblomastix strix and complex community of Bacteroidetes bacteria on its surface.</title>
        <authorList>
            <person name="Treitli S.C."/>
            <person name="Kolisko M."/>
            <person name="Husnik F."/>
            <person name="Keeling P."/>
            <person name="Hampl V."/>
        </authorList>
    </citation>
    <scope>NUCLEOTIDE SEQUENCE [LARGE SCALE GENOMIC DNA]</scope>
    <source>
        <strain evidence="2">ST1C</strain>
    </source>
</reference>
<dbReference type="AlphaFoldDB" id="A0A5J4V5W7"/>
<feature type="region of interest" description="Disordered" evidence="1">
    <location>
        <begin position="1"/>
        <end position="25"/>
    </location>
</feature>
<feature type="compositionally biased region" description="Polar residues" evidence="1">
    <location>
        <begin position="13"/>
        <end position="25"/>
    </location>
</feature>
<dbReference type="Proteomes" id="UP000324800">
    <property type="component" value="Unassembled WGS sequence"/>
</dbReference>
<name>A0A5J4V5W7_9EUKA</name>
<proteinExistence type="predicted"/>
<gene>
    <name evidence="2" type="ORF">EZS28_026698</name>
</gene>